<keyword evidence="2" id="KW-1185">Reference proteome</keyword>
<proteinExistence type="predicted"/>
<organism evidence="1 2">
    <name type="scientific">Dermatophagoides farinae</name>
    <name type="common">American house dust mite</name>
    <dbReference type="NCBI Taxonomy" id="6954"/>
    <lineage>
        <taxon>Eukaryota</taxon>
        <taxon>Metazoa</taxon>
        <taxon>Ecdysozoa</taxon>
        <taxon>Arthropoda</taxon>
        <taxon>Chelicerata</taxon>
        <taxon>Arachnida</taxon>
        <taxon>Acari</taxon>
        <taxon>Acariformes</taxon>
        <taxon>Sarcoptiformes</taxon>
        <taxon>Astigmata</taxon>
        <taxon>Psoroptidia</taxon>
        <taxon>Analgoidea</taxon>
        <taxon>Pyroglyphidae</taxon>
        <taxon>Dermatophagoidinae</taxon>
        <taxon>Dermatophagoides</taxon>
    </lineage>
</organism>
<evidence type="ECO:0000313" key="1">
    <source>
        <dbReference type="EMBL" id="KAH9516652.1"/>
    </source>
</evidence>
<reference evidence="1" key="2">
    <citation type="journal article" date="2022" name="Res Sq">
        <title>Comparative Genomics Reveals Insights into the Divergent Evolution of Astigmatic Mites and Household Pest Adaptations.</title>
        <authorList>
            <person name="Xiong Q."/>
            <person name="Wan A.T.-Y."/>
            <person name="Liu X.-Y."/>
            <person name="Fung C.S.-H."/>
            <person name="Xiao X."/>
            <person name="Malainual N."/>
            <person name="Hou J."/>
            <person name="Wang L."/>
            <person name="Wang M."/>
            <person name="Yang K."/>
            <person name="Cui Y."/>
            <person name="Leung E."/>
            <person name="Nong W."/>
            <person name="Shin S.-K."/>
            <person name="Au S."/>
            <person name="Jeong K.Y."/>
            <person name="Chew F.T."/>
            <person name="Hui J."/>
            <person name="Leung T.F."/>
            <person name="Tungtrongchitr A."/>
            <person name="Zhong N."/>
            <person name="Liu Z."/>
            <person name="Tsui S."/>
        </authorList>
    </citation>
    <scope>NUCLEOTIDE SEQUENCE</scope>
    <source>
        <strain evidence="1">Derf</strain>
        <tissue evidence="1">Whole organism</tissue>
    </source>
</reference>
<gene>
    <name evidence="1" type="ORF">DERF_007381</name>
</gene>
<reference evidence="1" key="1">
    <citation type="submission" date="2013-05" db="EMBL/GenBank/DDBJ databases">
        <authorList>
            <person name="Yim A.K.Y."/>
            <person name="Chan T.F."/>
            <person name="Ji K.M."/>
            <person name="Liu X.Y."/>
            <person name="Zhou J.W."/>
            <person name="Li R.Q."/>
            <person name="Yang K.Y."/>
            <person name="Li J."/>
            <person name="Li M."/>
            <person name="Law P.T.W."/>
            <person name="Wu Y.L."/>
            <person name="Cai Z.L."/>
            <person name="Qin H."/>
            <person name="Bao Y."/>
            <person name="Leung R.K.K."/>
            <person name="Ng P.K.S."/>
            <person name="Zou J."/>
            <person name="Zhong X.J."/>
            <person name="Ran P.X."/>
            <person name="Zhong N.S."/>
            <person name="Liu Z.G."/>
            <person name="Tsui S.K.W."/>
        </authorList>
    </citation>
    <scope>NUCLEOTIDE SEQUENCE</scope>
    <source>
        <strain evidence="1">Derf</strain>
        <tissue evidence="1">Whole organism</tissue>
    </source>
</reference>
<dbReference type="AlphaFoldDB" id="A0A922I087"/>
<dbReference type="Proteomes" id="UP000790347">
    <property type="component" value="Unassembled WGS sequence"/>
</dbReference>
<evidence type="ECO:0000313" key="2">
    <source>
        <dbReference type="Proteomes" id="UP000790347"/>
    </source>
</evidence>
<comment type="caution">
    <text evidence="1">The sequence shown here is derived from an EMBL/GenBank/DDBJ whole genome shotgun (WGS) entry which is preliminary data.</text>
</comment>
<dbReference type="EMBL" id="ASGP02000003">
    <property type="protein sequence ID" value="KAH9516652.1"/>
    <property type="molecule type" value="Genomic_DNA"/>
</dbReference>
<name>A0A922I087_DERFA</name>
<protein>
    <submittedName>
        <fullName evidence="1">Uncharacterized protein</fullName>
    </submittedName>
</protein>
<sequence length="80" mass="8881">MKLKFKNFCLDINNFNDDDDDGDDDNDCEEDECSGSLSNMIISLRIQNTIGLGIPNGGWQRNCMDDLPSSNAILTDFGSK</sequence>
<accession>A0A922I087</accession>